<name>A0A7M1S2R4_9CAUD</name>
<dbReference type="Proteomes" id="UP000594055">
    <property type="component" value="Segment"/>
</dbReference>
<protein>
    <submittedName>
        <fullName evidence="1">Uncharacterized protein</fullName>
    </submittedName>
</protein>
<proteinExistence type="predicted"/>
<dbReference type="Pfam" id="PF25650">
    <property type="entry name" value="crAss_AuxCP"/>
    <property type="match status" value="1"/>
</dbReference>
<dbReference type="InterPro" id="IPR058048">
    <property type="entry name" value="AuxCP"/>
</dbReference>
<evidence type="ECO:0000313" key="2">
    <source>
        <dbReference type="Proteomes" id="UP000594055"/>
    </source>
</evidence>
<dbReference type="RefSeq" id="YP_010111868.1">
    <property type="nucleotide sequence ID" value="NC_055885.1"/>
</dbReference>
<evidence type="ECO:0000313" key="1">
    <source>
        <dbReference type="EMBL" id="QOR59710.1"/>
    </source>
</evidence>
<dbReference type="EMBL" id="MT774392">
    <property type="protein sequence ID" value="QOR59710.1"/>
    <property type="molecule type" value="Genomic_DNA"/>
</dbReference>
<sequence length="423" mass="45817">MATFSTNQARQLYVAEALKPSNVISTDAVGSIAVKSDTAKNHLYFEYMGAGGMLRSDLIDIKNIMYAKATDADDLAHELAKYKVTLDPTVNGGSPVAGQDYILRIAFRNYIGMSEEDQYFKYGMVHAVSGMTAGSFYQELYKSLKKNFSRETEQLLDFSLEGTAAKVTMTTNTSITVTAVENGVIGNSIKFAVESITATNAGFRVTQEDGFTVIRASLTTTKKTIKDLKDLVAANPGIAAMISIAGTDEIAVQSETTPVALTGGDASGLIVEEVPQEWILGTFPQVPVNFTLMPDTIIVNGDDRIWGLVEKQASTNSIPDGHKIADLEYFCMGERGDVYRMVGFPNVIRTKYLVNPDLKYNTIDIHYAYVGSNEAVQKSEKDITIVVPKVGDNNQTSNKLTNNIIAAINTATGLTITALDVSA</sequence>
<reference evidence="1 2" key="1">
    <citation type="submission" date="2020-07" db="EMBL/GenBank/DDBJ databases">
        <title>Taxonomic proposal: Crassvirales, a new order of highly abundant and diverse bacterial viruses.</title>
        <authorList>
            <person name="Shkoporov A.N."/>
            <person name="Stockdale S.R."/>
            <person name="Guerin E."/>
            <person name="Ross R.P."/>
            <person name="Hill C."/>
        </authorList>
    </citation>
    <scope>NUCLEOTIDE SEQUENCE [LARGE SCALE GENOMIC DNA]</scope>
</reference>
<keyword evidence="2" id="KW-1185">Reference proteome</keyword>
<dbReference type="GeneID" id="65130320"/>
<dbReference type="KEGG" id="vg:65130320"/>
<accession>A0A7M1S2R4</accession>
<organism evidence="1 2">
    <name type="scientific">uncultured phage cr128_1</name>
    <dbReference type="NCBI Taxonomy" id="2772076"/>
    <lineage>
        <taxon>Viruses</taxon>
        <taxon>Duplodnaviria</taxon>
        <taxon>Heunggongvirae</taxon>
        <taxon>Uroviricota</taxon>
        <taxon>Caudoviricetes</taxon>
        <taxon>Crassvirales</taxon>
        <taxon>Steigviridae</taxon>
        <taxon>Asinivirinae</taxon>
        <taxon>Mahlunavirus</taxon>
        <taxon>Mahlunavirus rarus</taxon>
    </lineage>
</organism>